<dbReference type="Gene3D" id="1.10.1670.10">
    <property type="entry name" value="Helix-hairpin-Helix base-excision DNA repair enzymes (C-terminal)"/>
    <property type="match status" value="1"/>
</dbReference>
<reference evidence="17" key="1">
    <citation type="journal article" date="2014" name="Int. J. Syst. Evol. Microbiol.">
        <title>Complete genome sequence of Corynebacterium casei LMG S-19264T (=DSM 44701T), isolated from a smear-ripened cheese.</title>
        <authorList>
            <consortium name="US DOE Joint Genome Institute (JGI-PGF)"/>
            <person name="Walter F."/>
            <person name="Albersmeier A."/>
            <person name="Kalinowski J."/>
            <person name="Ruckert C."/>
        </authorList>
    </citation>
    <scope>NUCLEOTIDE SEQUENCE</scope>
    <source>
        <strain evidence="17">CGMCC 1.15322</strain>
    </source>
</reference>
<feature type="compositionally biased region" description="Low complexity" evidence="15">
    <location>
        <begin position="9"/>
        <end position="19"/>
    </location>
</feature>
<dbReference type="SUPFAM" id="SSF48150">
    <property type="entry name" value="DNA-glycosylase"/>
    <property type="match status" value="1"/>
</dbReference>
<proteinExistence type="inferred from homology"/>
<dbReference type="GO" id="GO:0051539">
    <property type="term" value="F:4 iron, 4 sulfur cluster binding"/>
    <property type="evidence" value="ECO:0007669"/>
    <property type="project" value="UniProtKB-UniRule"/>
</dbReference>
<dbReference type="InterPro" id="IPR011257">
    <property type="entry name" value="DNA_glycosylase"/>
</dbReference>
<feature type="domain" description="HhH-GPD" evidence="16">
    <location>
        <begin position="71"/>
        <end position="226"/>
    </location>
</feature>
<evidence type="ECO:0000256" key="6">
    <source>
        <dbReference type="ARBA" id="ARBA00022485"/>
    </source>
</evidence>
<evidence type="ECO:0000256" key="15">
    <source>
        <dbReference type="SAM" id="MobiDB-lite"/>
    </source>
</evidence>
<dbReference type="Pfam" id="PF00730">
    <property type="entry name" value="HhH-GPD"/>
    <property type="match status" value="1"/>
</dbReference>
<evidence type="ECO:0000256" key="12">
    <source>
        <dbReference type="ARBA" id="ARBA00023204"/>
    </source>
</evidence>
<dbReference type="GO" id="GO:0000701">
    <property type="term" value="F:purine-specific mismatch base pair DNA N-glycosylase activity"/>
    <property type="evidence" value="ECO:0007669"/>
    <property type="project" value="UniProtKB-EC"/>
</dbReference>
<dbReference type="InterPro" id="IPR044298">
    <property type="entry name" value="MIG/MutY"/>
</dbReference>
<dbReference type="FunFam" id="1.10.340.30:FF:000002">
    <property type="entry name" value="Adenine DNA glycosylase"/>
    <property type="match status" value="1"/>
</dbReference>
<evidence type="ECO:0000256" key="8">
    <source>
        <dbReference type="ARBA" id="ARBA00022763"/>
    </source>
</evidence>
<dbReference type="InterPro" id="IPR000445">
    <property type="entry name" value="HhH_motif"/>
</dbReference>
<evidence type="ECO:0000256" key="4">
    <source>
        <dbReference type="ARBA" id="ARBA00012045"/>
    </source>
</evidence>
<dbReference type="InterPro" id="IPR003265">
    <property type="entry name" value="HhH-GPD_domain"/>
</dbReference>
<dbReference type="Proteomes" id="UP000620596">
    <property type="component" value="Unassembled WGS sequence"/>
</dbReference>
<keyword evidence="6" id="KW-0004">4Fe-4S</keyword>
<dbReference type="RefSeq" id="WP_188707812.1">
    <property type="nucleotide sequence ID" value="NZ_BMIG01000004.1"/>
</dbReference>
<keyword evidence="7" id="KW-0479">Metal-binding</keyword>
<dbReference type="CDD" id="cd03431">
    <property type="entry name" value="NUDIX_DNA_Glycosylase_C-MutY"/>
    <property type="match status" value="1"/>
</dbReference>
<protein>
    <recommendedName>
        <fullName evidence="5 14">Adenine DNA glycosylase</fullName>
        <ecNumber evidence="4 14">3.2.2.31</ecNumber>
    </recommendedName>
</protein>
<dbReference type="SMART" id="SM00478">
    <property type="entry name" value="ENDO3c"/>
    <property type="match status" value="1"/>
</dbReference>
<dbReference type="GO" id="GO:0035485">
    <property type="term" value="F:adenine/guanine mispair binding"/>
    <property type="evidence" value="ECO:0007669"/>
    <property type="project" value="TreeGrafter"/>
</dbReference>
<dbReference type="PANTHER" id="PTHR42944:SF1">
    <property type="entry name" value="ADENINE DNA GLYCOSYLASE"/>
    <property type="match status" value="1"/>
</dbReference>
<organism evidence="17 18">
    <name type="scientific">Polaromonas eurypsychrophila</name>
    <dbReference type="NCBI Taxonomy" id="1614635"/>
    <lineage>
        <taxon>Bacteria</taxon>
        <taxon>Pseudomonadati</taxon>
        <taxon>Pseudomonadota</taxon>
        <taxon>Betaproteobacteria</taxon>
        <taxon>Burkholderiales</taxon>
        <taxon>Comamonadaceae</taxon>
        <taxon>Polaromonas</taxon>
    </lineage>
</organism>
<sequence>MALTRTRRLGSSSLSSRKTSFADRSEPAGVTAALTPAFSTQLVRWQKSHGRHSLPWQNTRDPYRVWLSEIMLQQTQVATVLDYYTRFLQCFPAVADLAAAKSDEVLGLWSGLGYYSRARNLHRCAQDVVRLHGGQFPQTAELLQTLPGIGPSTAAAIASFCFSERVAILDGNVKRVLTRLTAFSGDLASSAQERALLGIATELLPRRKLLEDMPRYTQGIMDLGASICTSRQPSCLLCPVQGLCLGLAGGAPETYPVKTRKLKRSAMSLSLLWAERSDGAVWLERRPTTGIWGGLYCFPVFASEDELLGALPAAQQNNLQATPPFVHVLTHKDLRLSPMRLALPARQADTLRLPGDGAWLARDAWTALGLPAPIRKLLG</sequence>
<comment type="caution">
    <text evidence="17">The sequence shown here is derived from an EMBL/GenBank/DDBJ whole genome shotgun (WGS) entry which is preliminary data.</text>
</comment>
<dbReference type="InterPro" id="IPR023170">
    <property type="entry name" value="HhH_base_excis_C"/>
</dbReference>
<dbReference type="InterPro" id="IPR005760">
    <property type="entry name" value="A/G_AdeGlyc_MutY"/>
</dbReference>
<evidence type="ECO:0000313" key="17">
    <source>
        <dbReference type="EMBL" id="GGA95566.1"/>
    </source>
</evidence>
<dbReference type="GO" id="GO:0006298">
    <property type="term" value="P:mismatch repair"/>
    <property type="evidence" value="ECO:0007669"/>
    <property type="project" value="TreeGrafter"/>
</dbReference>
<keyword evidence="13 14" id="KW-0326">Glycosidase</keyword>
<dbReference type="Pfam" id="PF14815">
    <property type="entry name" value="NUDIX_4"/>
    <property type="match status" value="1"/>
</dbReference>
<evidence type="ECO:0000256" key="5">
    <source>
        <dbReference type="ARBA" id="ARBA00022023"/>
    </source>
</evidence>
<dbReference type="GO" id="GO:0006284">
    <property type="term" value="P:base-excision repair"/>
    <property type="evidence" value="ECO:0007669"/>
    <property type="project" value="UniProtKB-UniRule"/>
</dbReference>
<comment type="similarity">
    <text evidence="3 14">Belongs to the Nth/MutY family.</text>
</comment>
<dbReference type="PANTHER" id="PTHR42944">
    <property type="entry name" value="ADENINE DNA GLYCOSYLASE"/>
    <property type="match status" value="1"/>
</dbReference>
<evidence type="ECO:0000256" key="11">
    <source>
        <dbReference type="ARBA" id="ARBA00023014"/>
    </source>
</evidence>
<comment type="function">
    <text evidence="2">Adenine glycosylase active on G-A mispairs. MutY also corrects error-prone DNA synthesis past GO lesions which are due to the oxidatively damaged form of guanine: 7,8-dihydro-8-oxoguanine (8-oxo-dGTP).</text>
</comment>
<keyword evidence="11" id="KW-0411">Iron-sulfur</keyword>
<evidence type="ECO:0000259" key="16">
    <source>
        <dbReference type="SMART" id="SM00478"/>
    </source>
</evidence>
<dbReference type="Pfam" id="PF00633">
    <property type="entry name" value="HHH"/>
    <property type="match status" value="1"/>
</dbReference>
<keyword evidence="9" id="KW-0378">Hydrolase</keyword>
<evidence type="ECO:0000256" key="3">
    <source>
        <dbReference type="ARBA" id="ARBA00008343"/>
    </source>
</evidence>
<evidence type="ECO:0000256" key="14">
    <source>
        <dbReference type="RuleBase" id="RU365096"/>
    </source>
</evidence>
<evidence type="ECO:0000256" key="7">
    <source>
        <dbReference type="ARBA" id="ARBA00022723"/>
    </source>
</evidence>
<gene>
    <name evidence="17" type="primary">mutY</name>
    <name evidence="17" type="ORF">GCM10011496_15880</name>
</gene>
<dbReference type="EMBL" id="BMIG01000004">
    <property type="protein sequence ID" value="GGA95566.1"/>
    <property type="molecule type" value="Genomic_DNA"/>
</dbReference>
<dbReference type="Gene3D" id="1.10.340.30">
    <property type="entry name" value="Hypothetical protein, domain 2"/>
    <property type="match status" value="1"/>
</dbReference>
<comment type="cofactor">
    <cofactor evidence="14">
        <name>[4Fe-4S] cluster</name>
        <dbReference type="ChEBI" id="CHEBI:49883"/>
    </cofactor>
    <text evidence="14">Binds 1 [4Fe-4S] cluster.</text>
</comment>
<keyword evidence="18" id="KW-1185">Reference proteome</keyword>
<keyword evidence="8 14" id="KW-0227">DNA damage</keyword>
<evidence type="ECO:0000256" key="1">
    <source>
        <dbReference type="ARBA" id="ARBA00000843"/>
    </source>
</evidence>
<feature type="region of interest" description="Disordered" evidence="15">
    <location>
        <begin position="1"/>
        <end position="22"/>
    </location>
</feature>
<evidence type="ECO:0000256" key="10">
    <source>
        <dbReference type="ARBA" id="ARBA00023004"/>
    </source>
</evidence>
<comment type="catalytic activity">
    <reaction evidence="1 14">
        <text>Hydrolyzes free adenine bases from 7,8-dihydro-8-oxoguanine:adenine mismatched double-stranded DNA, leaving an apurinic site.</text>
        <dbReference type="EC" id="3.2.2.31"/>
    </reaction>
</comment>
<evidence type="ECO:0000313" key="18">
    <source>
        <dbReference type="Proteomes" id="UP000620596"/>
    </source>
</evidence>
<dbReference type="GO" id="GO:0034039">
    <property type="term" value="F:8-oxo-7,8-dihydroguanine DNA N-glycosylase activity"/>
    <property type="evidence" value="ECO:0007669"/>
    <property type="project" value="TreeGrafter"/>
</dbReference>
<keyword evidence="10 14" id="KW-0408">Iron</keyword>
<evidence type="ECO:0000256" key="9">
    <source>
        <dbReference type="ARBA" id="ARBA00022801"/>
    </source>
</evidence>
<name>A0A916WFY4_9BURK</name>
<dbReference type="GO" id="GO:0032357">
    <property type="term" value="F:oxidized purine DNA binding"/>
    <property type="evidence" value="ECO:0007669"/>
    <property type="project" value="TreeGrafter"/>
</dbReference>
<dbReference type="InterPro" id="IPR029119">
    <property type="entry name" value="MutY_C"/>
</dbReference>
<dbReference type="NCBIfam" id="TIGR01084">
    <property type="entry name" value="mutY"/>
    <property type="match status" value="1"/>
</dbReference>
<dbReference type="AlphaFoldDB" id="A0A916WFY4"/>
<evidence type="ECO:0000256" key="13">
    <source>
        <dbReference type="ARBA" id="ARBA00023295"/>
    </source>
</evidence>
<dbReference type="GO" id="GO:0046872">
    <property type="term" value="F:metal ion binding"/>
    <property type="evidence" value="ECO:0007669"/>
    <property type="project" value="UniProtKB-UniRule"/>
</dbReference>
<dbReference type="Gene3D" id="3.90.79.10">
    <property type="entry name" value="Nucleoside Triphosphate Pyrophosphohydrolase"/>
    <property type="match status" value="1"/>
</dbReference>
<evidence type="ECO:0000256" key="2">
    <source>
        <dbReference type="ARBA" id="ARBA00002933"/>
    </source>
</evidence>
<dbReference type="EC" id="3.2.2.31" evidence="4 14"/>
<keyword evidence="12" id="KW-0234">DNA repair</keyword>
<accession>A0A916WFY4</accession>
<dbReference type="InterPro" id="IPR015797">
    <property type="entry name" value="NUDIX_hydrolase-like_dom_sf"/>
</dbReference>
<dbReference type="SUPFAM" id="SSF55811">
    <property type="entry name" value="Nudix"/>
    <property type="match status" value="1"/>
</dbReference>
<dbReference type="CDD" id="cd00056">
    <property type="entry name" value="ENDO3c"/>
    <property type="match status" value="1"/>
</dbReference>
<reference evidence="17" key="2">
    <citation type="submission" date="2020-09" db="EMBL/GenBank/DDBJ databases">
        <authorList>
            <person name="Sun Q."/>
            <person name="Zhou Y."/>
        </authorList>
    </citation>
    <scope>NUCLEOTIDE SEQUENCE</scope>
    <source>
        <strain evidence="17">CGMCC 1.15322</strain>
    </source>
</reference>